<evidence type="ECO:0000256" key="2">
    <source>
        <dbReference type="PROSITE-ProRule" id="PRU00335"/>
    </source>
</evidence>
<keyword evidence="1 2" id="KW-0238">DNA-binding</keyword>
<dbReference type="SUPFAM" id="SSF46689">
    <property type="entry name" value="Homeodomain-like"/>
    <property type="match status" value="1"/>
</dbReference>
<dbReference type="PROSITE" id="PS50977">
    <property type="entry name" value="HTH_TETR_2"/>
    <property type="match status" value="1"/>
</dbReference>
<gene>
    <name evidence="4" type="ORF">NCTC8139_02149</name>
</gene>
<dbReference type="Proteomes" id="UP000360750">
    <property type="component" value="Unassembled WGS sequence"/>
</dbReference>
<name>A0ABD7V3G6_9ACTN</name>
<proteinExistence type="predicted"/>
<dbReference type="InterPro" id="IPR009057">
    <property type="entry name" value="Homeodomain-like_sf"/>
</dbReference>
<dbReference type="Gene3D" id="1.10.357.10">
    <property type="entry name" value="Tetracycline Repressor, domain 2"/>
    <property type="match status" value="1"/>
</dbReference>
<dbReference type="GO" id="GO:0003677">
    <property type="term" value="F:DNA binding"/>
    <property type="evidence" value="ECO:0007669"/>
    <property type="project" value="UniProtKB-UniRule"/>
</dbReference>
<feature type="domain" description="HTH tetR-type" evidence="3">
    <location>
        <begin position="9"/>
        <end position="69"/>
    </location>
</feature>
<reference evidence="4 5" key="1">
    <citation type="submission" date="2019-02" db="EMBL/GenBank/DDBJ databases">
        <authorList>
            <consortium name="Pathogen Informatics"/>
        </authorList>
    </citation>
    <scope>NUCLEOTIDE SEQUENCE [LARGE SCALE GENOMIC DNA]</scope>
    <source>
        <strain evidence="4 5">3012STDY6756503</strain>
    </source>
</reference>
<dbReference type="EMBL" id="CAACYD010000006">
    <property type="protein sequence ID" value="VFA88601.1"/>
    <property type="molecule type" value="Genomic_DNA"/>
</dbReference>
<evidence type="ECO:0000259" key="3">
    <source>
        <dbReference type="PROSITE" id="PS50977"/>
    </source>
</evidence>
<dbReference type="Pfam" id="PF00440">
    <property type="entry name" value="TetR_N"/>
    <property type="match status" value="1"/>
</dbReference>
<sequence length="208" mass="23266">MEYGDLMAATTRELYLETGISILADSGYSALKLSEVCGRLGVTSGSFYHFFKNWSDYTGQLIRHWLASRTELEVAAVQAVADPLQRMRDLIEFAVSLPHHAEAAIRTWANMDPDVRKVQEMADHARYQVVFDIAMELLDDRDAAHRYSSWANYVLTGYSQSTLPDDPATLTWAAQQFLDSLADASNRPRQSLALADDRQQATVGGSQE</sequence>
<feature type="DNA-binding region" description="H-T-H motif" evidence="2">
    <location>
        <begin position="32"/>
        <end position="51"/>
    </location>
</feature>
<dbReference type="AlphaFoldDB" id="A0ABD7V3G6"/>
<evidence type="ECO:0000256" key="1">
    <source>
        <dbReference type="ARBA" id="ARBA00023125"/>
    </source>
</evidence>
<evidence type="ECO:0000313" key="4">
    <source>
        <dbReference type="EMBL" id="VFA88601.1"/>
    </source>
</evidence>
<comment type="caution">
    <text evidence="4">The sequence shown here is derived from an EMBL/GenBank/DDBJ whole genome shotgun (WGS) entry which is preliminary data.</text>
</comment>
<evidence type="ECO:0000313" key="5">
    <source>
        <dbReference type="Proteomes" id="UP000360750"/>
    </source>
</evidence>
<protein>
    <submittedName>
        <fullName evidence="4">DNA-binding transcriptional repressor AcrR</fullName>
    </submittedName>
</protein>
<accession>A0ABD7V3G6</accession>
<organism evidence="4 5">
    <name type="scientific">Gordonia paraffinivorans</name>
    <dbReference type="NCBI Taxonomy" id="175628"/>
    <lineage>
        <taxon>Bacteria</taxon>
        <taxon>Bacillati</taxon>
        <taxon>Actinomycetota</taxon>
        <taxon>Actinomycetes</taxon>
        <taxon>Mycobacteriales</taxon>
        <taxon>Gordoniaceae</taxon>
        <taxon>Gordonia</taxon>
    </lineage>
</organism>
<dbReference type="InterPro" id="IPR001647">
    <property type="entry name" value="HTH_TetR"/>
</dbReference>